<keyword evidence="2" id="KW-1185">Reference proteome</keyword>
<dbReference type="Proteomes" id="UP001056120">
    <property type="component" value="Linkage Group LG06"/>
</dbReference>
<reference evidence="2" key="1">
    <citation type="journal article" date="2022" name="Mol. Ecol. Resour.">
        <title>The genomes of chicory, endive, great burdock and yacon provide insights into Asteraceae palaeo-polyploidization history and plant inulin production.</title>
        <authorList>
            <person name="Fan W."/>
            <person name="Wang S."/>
            <person name="Wang H."/>
            <person name="Wang A."/>
            <person name="Jiang F."/>
            <person name="Liu H."/>
            <person name="Zhao H."/>
            <person name="Xu D."/>
            <person name="Zhang Y."/>
        </authorList>
    </citation>
    <scope>NUCLEOTIDE SEQUENCE [LARGE SCALE GENOMIC DNA]</scope>
    <source>
        <strain evidence="2">cv. Yunnan</strain>
    </source>
</reference>
<dbReference type="EMBL" id="CM042023">
    <property type="protein sequence ID" value="KAI3813190.1"/>
    <property type="molecule type" value="Genomic_DNA"/>
</dbReference>
<accession>A0ACB9J092</accession>
<name>A0ACB9J092_9ASTR</name>
<protein>
    <submittedName>
        <fullName evidence="1">Uncharacterized protein</fullName>
    </submittedName>
</protein>
<evidence type="ECO:0000313" key="1">
    <source>
        <dbReference type="EMBL" id="KAI3813190.1"/>
    </source>
</evidence>
<proteinExistence type="predicted"/>
<comment type="caution">
    <text evidence="1">The sequence shown here is derived from an EMBL/GenBank/DDBJ whole genome shotgun (WGS) entry which is preliminary data.</text>
</comment>
<gene>
    <name evidence="1" type="ORF">L1987_17908</name>
</gene>
<organism evidence="1 2">
    <name type="scientific">Smallanthus sonchifolius</name>
    <dbReference type="NCBI Taxonomy" id="185202"/>
    <lineage>
        <taxon>Eukaryota</taxon>
        <taxon>Viridiplantae</taxon>
        <taxon>Streptophyta</taxon>
        <taxon>Embryophyta</taxon>
        <taxon>Tracheophyta</taxon>
        <taxon>Spermatophyta</taxon>
        <taxon>Magnoliopsida</taxon>
        <taxon>eudicotyledons</taxon>
        <taxon>Gunneridae</taxon>
        <taxon>Pentapetalae</taxon>
        <taxon>asterids</taxon>
        <taxon>campanulids</taxon>
        <taxon>Asterales</taxon>
        <taxon>Asteraceae</taxon>
        <taxon>Asteroideae</taxon>
        <taxon>Heliantheae alliance</taxon>
        <taxon>Millerieae</taxon>
        <taxon>Smallanthus</taxon>
    </lineage>
</organism>
<sequence length="84" mass="9536">MTKKAIHPSLRSITSKNNLESKPSYPSNSTPFSLLLVQRSHVFKFQIQSSTCSLRSSYYIYYLCIFLLATAGNPSSTRKEDNQI</sequence>
<reference evidence="1 2" key="2">
    <citation type="journal article" date="2022" name="Mol. Ecol. Resour.">
        <title>The genomes of chicory, endive, great burdock and yacon provide insights into Asteraceae paleo-polyploidization history and plant inulin production.</title>
        <authorList>
            <person name="Fan W."/>
            <person name="Wang S."/>
            <person name="Wang H."/>
            <person name="Wang A."/>
            <person name="Jiang F."/>
            <person name="Liu H."/>
            <person name="Zhao H."/>
            <person name="Xu D."/>
            <person name="Zhang Y."/>
        </authorList>
    </citation>
    <scope>NUCLEOTIDE SEQUENCE [LARGE SCALE GENOMIC DNA]</scope>
    <source>
        <strain evidence="2">cv. Yunnan</strain>
        <tissue evidence="1">Leaves</tissue>
    </source>
</reference>
<evidence type="ECO:0000313" key="2">
    <source>
        <dbReference type="Proteomes" id="UP001056120"/>
    </source>
</evidence>